<dbReference type="CDD" id="cd00614">
    <property type="entry name" value="CGS_like"/>
    <property type="match status" value="1"/>
</dbReference>
<dbReference type="GO" id="GO:0030170">
    <property type="term" value="F:pyridoxal phosphate binding"/>
    <property type="evidence" value="ECO:0007669"/>
    <property type="project" value="InterPro"/>
</dbReference>
<protein>
    <recommendedName>
        <fullName evidence="6">plant cystathionine gamma-synthase</fullName>
        <ecNumber evidence="6">2.5.1.160</ecNumber>
    </recommendedName>
</protein>
<dbReference type="GO" id="GO:0005737">
    <property type="term" value="C:cytoplasm"/>
    <property type="evidence" value="ECO:0007669"/>
    <property type="project" value="TreeGrafter"/>
</dbReference>
<keyword evidence="10" id="KW-1185">Reference proteome</keyword>
<dbReference type="Pfam" id="PF01053">
    <property type="entry name" value="Cys_Met_Meta_PP"/>
    <property type="match status" value="1"/>
</dbReference>
<dbReference type="EMBL" id="JAODUP010001091">
    <property type="protein sequence ID" value="KAK2141478.1"/>
    <property type="molecule type" value="Genomic_DNA"/>
</dbReference>
<evidence type="ECO:0000313" key="10">
    <source>
        <dbReference type="Proteomes" id="UP001208570"/>
    </source>
</evidence>
<dbReference type="PANTHER" id="PTHR11808">
    <property type="entry name" value="TRANS-SULFURATION ENZYME FAMILY MEMBER"/>
    <property type="match status" value="1"/>
</dbReference>
<dbReference type="InterPro" id="IPR015421">
    <property type="entry name" value="PyrdxlP-dep_Trfase_major"/>
</dbReference>
<dbReference type="Gene3D" id="3.90.1150.10">
    <property type="entry name" value="Aspartate Aminotransferase, domain 1"/>
    <property type="match status" value="1"/>
</dbReference>
<comment type="catalytic activity">
    <reaction evidence="5">
        <text>O-phospho-L-homoserine + L-cysteine = L,L-cystathionine + phosphate</text>
        <dbReference type="Rhea" id="RHEA:80891"/>
        <dbReference type="ChEBI" id="CHEBI:35235"/>
        <dbReference type="ChEBI" id="CHEBI:43474"/>
        <dbReference type="ChEBI" id="CHEBI:57590"/>
        <dbReference type="ChEBI" id="CHEBI:58161"/>
        <dbReference type="EC" id="2.5.1.160"/>
    </reaction>
</comment>
<dbReference type="PANTHER" id="PTHR11808:SF80">
    <property type="entry name" value="CYSTATHIONINE GAMMA-LYASE"/>
    <property type="match status" value="1"/>
</dbReference>
<dbReference type="InterPro" id="IPR015424">
    <property type="entry name" value="PyrdxlP-dep_Trfase"/>
</dbReference>
<comment type="similarity">
    <text evidence="8">Belongs to the trans-sulfuration enzymes family.</text>
</comment>
<evidence type="ECO:0000256" key="3">
    <source>
        <dbReference type="ARBA" id="ARBA00060510"/>
    </source>
</evidence>
<evidence type="ECO:0000313" key="9">
    <source>
        <dbReference type="EMBL" id="KAK2141478.1"/>
    </source>
</evidence>
<comment type="caution">
    <text evidence="9">The sequence shown here is derived from an EMBL/GenBank/DDBJ whole genome shotgun (WGS) entry which is preliminary data.</text>
</comment>
<evidence type="ECO:0000256" key="4">
    <source>
        <dbReference type="ARBA" id="ARBA00093222"/>
    </source>
</evidence>
<evidence type="ECO:0000256" key="5">
    <source>
        <dbReference type="ARBA" id="ARBA00093261"/>
    </source>
</evidence>
<sequence>MNSGHRFKTVHDAQSLFYHEKKGFVYGRWENPNTLEYVRKLCTLEDYPDGIATTTGMAAITAVFLGLLKSGDHIVYCDALFGTSRKLIKDFLPRWGIQSTAVPASASGSMWQKAITDQTKLIYLETPSNPDLSIIDLSMICTIANPAHVLVCVDNSFATPYLQNPQKWGVDITIHSATKFIDGQGRTLAGVVLANEELMRSIKAFAETTGPSLSPFSAWLLSKSLETLSIRMQKHCENAQKVMQYLLAHSQVASVRYPFHPSHPSYEVARKQMRLGGGLVTFDLKQGYEAGIKMIEKLSLFTFTANLGDSKTLITHPASTTHSKLSQEERFKLGIGDAMIRVSVGLEHIDDILTEFDRIL</sequence>
<gene>
    <name evidence="9" type="ORF">LSH36_1091g00234</name>
</gene>
<dbReference type="GO" id="GO:0009086">
    <property type="term" value="P:methionine biosynthetic process"/>
    <property type="evidence" value="ECO:0007669"/>
    <property type="project" value="UniProtKB-ARBA"/>
</dbReference>
<dbReference type="PROSITE" id="PS00868">
    <property type="entry name" value="CYS_MET_METAB_PP"/>
    <property type="match status" value="1"/>
</dbReference>
<dbReference type="FunFam" id="3.90.1150.10:FF:000033">
    <property type="entry name" value="Cystathionine gamma-synthase"/>
    <property type="match status" value="1"/>
</dbReference>
<organism evidence="9 10">
    <name type="scientific">Paralvinella palmiformis</name>
    <dbReference type="NCBI Taxonomy" id="53620"/>
    <lineage>
        <taxon>Eukaryota</taxon>
        <taxon>Metazoa</taxon>
        <taxon>Spiralia</taxon>
        <taxon>Lophotrochozoa</taxon>
        <taxon>Annelida</taxon>
        <taxon>Polychaeta</taxon>
        <taxon>Sedentaria</taxon>
        <taxon>Canalipalpata</taxon>
        <taxon>Terebellida</taxon>
        <taxon>Terebelliformia</taxon>
        <taxon>Alvinellidae</taxon>
        <taxon>Paralvinella</taxon>
    </lineage>
</organism>
<dbReference type="InterPro" id="IPR015422">
    <property type="entry name" value="PyrdxlP-dep_Trfase_small"/>
</dbReference>
<dbReference type="AlphaFoldDB" id="A0AAD9IW76"/>
<dbReference type="PIRSF" id="PIRSF001434">
    <property type="entry name" value="CGS"/>
    <property type="match status" value="1"/>
</dbReference>
<evidence type="ECO:0000256" key="2">
    <source>
        <dbReference type="ARBA" id="ARBA00022898"/>
    </source>
</evidence>
<proteinExistence type="inferred from homology"/>
<dbReference type="EC" id="2.5.1.160" evidence="6"/>
<dbReference type="GO" id="GO:0019346">
    <property type="term" value="P:transsulfuration"/>
    <property type="evidence" value="ECO:0007669"/>
    <property type="project" value="InterPro"/>
</dbReference>
<comment type="cofactor">
    <cofactor evidence="1 8">
        <name>pyridoxal 5'-phosphate</name>
        <dbReference type="ChEBI" id="CHEBI:597326"/>
    </cofactor>
</comment>
<comment type="pathway">
    <text evidence="3">Amino-acid biosynthesis; L-methionine biosynthesis via de novo pathway; L-cystathionine from O-succinyl-L-homoserine: step 1/1.</text>
</comment>
<evidence type="ECO:0000256" key="1">
    <source>
        <dbReference type="ARBA" id="ARBA00001933"/>
    </source>
</evidence>
<evidence type="ECO:0000256" key="8">
    <source>
        <dbReference type="RuleBase" id="RU362118"/>
    </source>
</evidence>
<dbReference type="SUPFAM" id="SSF53383">
    <property type="entry name" value="PLP-dependent transferases"/>
    <property type="match status" value="1"/>
</dbReference>
<keyword evidence="2 7" id="KW-0663">Pyridoxal phosphate</keyword>
<reference evidence="9" key="1">
    <citation type="journal article" date="2023" name="Mol. Biol. Evol.">
        <title>Third-Generation Sequencing Reveals the Adaptive Role of the Epigenome in Three Deep-Sea Polychaetes.</title>
        <authorList>
            <person name="Perez M."/>
            <person name="Aroh O."/>
            <person name="Sun Y."/>
            <person name="Lan Y."/>
            <person name="Juniper S.K."/>
            <person name="Young C.R."/>
            <person name="Angers B."/>
            <person name="Qian P.Y."/>
        </authorList>
    </citation>
    <scope>NUCLEOTIDE SEQUENCE</scope>
    <source>
        <strain evidence="9">P08H-3</strain>
    </source>
</reference>
<feature type="modified residue" description="N6-(pyridoxal phosphate)lysine" evidence="7">
    <location>
        <position position="179"/>
    </location>
</feature>
<evidence type="ECO:0000256" key="6">
    <source>
        <dbReference type="ARBA" id="ARBA00093596"/>
    </source>
</evidence>
<dbReference type="GO" id="GO:0016846">
    <property type="term" value="F:carbon-sulfur lyase activity"/>
    <property type="evidence" value="ECO:0007669"/>
    <property type="project" value="TreeGrafter"/>
</dbReference>
<dbReference type="Proteomes" id="UP001208570">
    <property type="component" value="Unassembled WGS sequence"/>
</dbReference>
<dbReference type="Gene3D" id="3.40.640.10">
    <property type="entry name" value="Type I PLP-dependent aspartate aminotransferase-like (Major domain)"/>
    <property type="match status" value="1"/>
</dbReference>
<dbReference type="InterPro" id="IPR054542">
    <property type="entry name" value="Cys_met_metab_PP"/>
</dbReference>
<dbReference type="FunFam" id="3.40.640.10:FF:000046">
    <property type="entry name" value="Cystathionine gamma-lyase"/>
    <property type="match status" value="1"/>
</dbReference>
<dbReference type="InterPro" id="IPR000277">
    <property type="entry name" value="Cys/Met-Metab_PyrdxlP-dep_enz"/>
</dbReference>
<evidence type="ECO:0000256" key="7">
    <source>
        <dbReference type="PIRSR" id="PIRSR001434-2"/>
    </source>
</evidence>
<name>A0AAD9IW76_9ANNE</name>
<accession>A0AAD9IW76</accession>
<comment type="catalytic activity">
    <reaction evidence="4">
        <text>O-succinyl-L-homoserine + L-cysteine = L,L-cystathionine + succinate + H(+)</text>
        <dbReference type="Rhea" id="RHEA:20397"/>
        <dbReference type="ChEBI" id="CHEBI:15378"/>
        <dbReference type="ChEBI" id="CHEBI:30031"/>
        <dbReference type="ChEBI" id="CHEBI:35235"/>
        <dbReference type="ChEBI" id="CHEBI:57661"/>
        <dbReference type="ChEBI" id="CHEBI:58161"/>
    </reaction>
</comment>